<feature type="transmembrane region" description="Helical" evidence="1">
    <location>
        <begin position="65"/>
        <end position="83"/>
    </location>
</feature>
<sequence length="681" mass="76054">MWWLFQVLLSALFLLSIVLSVPIAFDVGGRDSGLAYSLALFYYYLGYSTIRAATSDTRAGRTISAVLRLSQWVIIPALLIWALDRFAVDAGGATWVERTFEQFVQQKPATWSEWVNGVVETVTLGGWDKTLRYSIPVFQLLEGFCTLLVIQAAGQMTKWLINQGRSDTWMIVLLALSGSIIASAVYFLWRVAQFPHISNIDATLIGITMTTAFFLCTFGITSGKGNPVESSLLFAYVVLCVYQIFTDYLPPTDWRSIQTQPTRSQNFLPYLPSSWLHNHSVCYHFSLYRIIVFYFATRIIPAVREYGAQAIIEDSPLEDSEGANKLLELLSWFAPSILIAIYTSLLLQHFTVSDGPDGWTLRGGDAAGGNLWRWVNVAATMALYTLELYLGNDETNHWKAELGLHVSKKTIPMAGLLVDVYGLEELSTPVRATQVTCLWLHHPRLQTRAIMGAFGRRAVDAWNEKRRSARPDSTAASRGLVALAFDQRNHGSRLVDELANESWKKGNETHALDMMGAVRGMLMFADPRVTVGVMVIGCPDYMSLMSNRARKSKLPTYKPEDDGTSFLGSRHFPRDLVEVCRSADPKGLVFGTTGCDAAPQEPRQEEIAQFFDRTIKGKKFLACSGGADKLVPHSVSEPFMKFFQAAVKGWYKDGGVSVEDRVYEGIGHSFSEGMVRMLWSF</sequence>
<feature type="transmembrane region" description="Helical" evidence="1">
    <location>
        <begin position="232"/>
        <end position="249"/>
    </location>
</feature>
<dbReference type="GO" id="GO:0048309">
    <property type="term" value="P:endoplasmic reticulum inheritance"/>
    <property type="evidence" value="ECO:0007669"/>
    <property type="project" value="TreeGrafter"/>
</dbReference>
<dbReference type="PANTHER" id="PTHR31726">
    <property type="entry name" value="PROTEIN ICE2"/>
    <property type="match status" value="1"/>
</dbReference>
<dbReference type="OrthoDB" id="5577218at2759"/>
<dbReference type="EMBL" id="CALLCH030000012">
    <property type="protein sequence ID" value="CAI4215344.1"/>
    <property type="molecule type" value="Genomic_DNA"/>
</dbReference>
<keyword evidence="2" id="KW-0732">Signal</keyword>
<accession>A0A9P1H3M8</accession>
<gene>
    <name evidence="3" type="ORF">PPNO1_LOCUS5057</name>
</gene>
<dbReference type="GO" id="GO:0032541">
    <property type="term" value="C:cortical endoplasmic reticulum"/>
    <property type="evidence" value="ECO:0007669"/>
    <property type="project" value="TreeGrafter"/>
</dbReference>
<dbReference type="InterPro" id="IPR029058">
    <property type="entry name" value="AB_hydrolase_fold"/>
</dbReference>
<dbReference type="SUPFAM" id="SSF53474">
    <property type="entry name" value="alpha/beta-Hydrolases"/>
    <property type="match status" value="1"/>
</dbReference>
<feature type="chain" id="PRO_5040383561" evidence="2">
    <location>
        <begin position="21"/>
        <end position="681"/>
    </location>
</feature>
<dbReference type="GO" id="GO:0005789">
    <property type="term" value="C:endoplasmic reticulum membrane"/>
    <property type="evidence" value="ECO:0007669"/>
    <property type="project" value="TreeGrafter"/>
</dbReference>
<protein>
    <submittedName>
        <fullName evidence="3">Uncharacterized protein</fullName>
    </submittedName>
</protein>
<keyword evidence="4" id="KW-1185">Reference proteome</keyword>
<keyword evidence="1" id="KW-0472">Membrane</keyword>
<feature type="transmembrane region" description="Helical" evidence="1">
    <location>
        <begin position="201"/>
        <end position="220"/>
    </location>
</feature>
<dbReference type="GO" id="GO:0000921">
    <property type="term" value="P:septin ring assembly"/>
    <property type="evidence" value="ECO:0007669"/>
    <property type="project" value="TreeGrafter"/>
</dbReference>
<dbReference type="Pfam" id="PF08426">
    <property type="entry name" value="ICE2"/>
    <property type="match status" value="2"/>
</dbReference>
<dbReference type="AlphaFoldDB" id="A0A9P1H3M8"/>
<feature type="transmembrane region" description="Helical" evidence="1">
    <location>
        <begin position="36"/>
        <end position="53"/>
    </location>
</feature>
<feature type="transmembrane region" description="Helical" evidence="1">
    <location>
        <begin position="169"/>
        <end position="189"/>
    </location>
</feature>
<reference evidence="3" key="1">
    <citation type="submission" date="2022-11" db="EMBL/GenBank/DDBJ databases">
        <authorList>
            <person name="Scott C."/>
            <person name="Bruce N."/>
        </authorList>
    </citation>
    <scope>NUCLEOTIDE SEQUENCE</scope>
</reference>
<evidence type="ECO:0000256" key="1">
    <source>
        <dbReference type="SAM" id="Phobius"/>
    </source>
</evidence>
<organism evidence="3 4">
    <name type="scientific">Parascedosporium putredinis</name>
    <dbReference type="NCBI Taxonomy" id="1442378"/>
    <lineage>
        <taxon>Eukaryota</taxon>
        <taxon>Fungi</taxon>
        <taxon>Dikarya</taxon>
        <taxon>Ascomycota</taxon>
        <taxon>Pezizomycotina</taxon>
        <taxon>Sordariomycetes</taxon>
        <taxon>Hypocreomycetidae</taxon>
        <taxon>Microascales</taxon>
        <taxon>Microascaceae</taxon>
        <taxon>Parascedosporium</taxon>
    </lineage>
</organism>
<keyword evidence="1" id="KW-1133">Transmembrane helix</keyword>
<dbReference type="InterPro" id="IPR013635">
    <property type="entry name" value="Ice2"/>
</dbReference>
<evidence type="ECO:0000256" key="2">
    <source>
        <dbReference type="SAM" id="SignalP"/>
    </source>
</evidence>
<proteinExistence type="predicted"/>
<keyword evidence="1" id="KW-0812">Transmembrane</keyword>
<evidence type="ECO:0000313" key="4">
    <source>
        <dbReference type="Proteomes" id="UP000838763"/>
    </source>
</evidence>
<dbReference type="Proteomes" id="UP000838763">
    <property type="component" value="Unassembled WGS sequence"/>
</dbReference>
<name>A0A9P1H3M8_9PEZI</name>
<evidence type="ECO:0000313" key="3">
    <source>
        <dbReference type="EMBL" id="CAI4215344.1"/>
    </source>
</evidence>
<dbReference type="PANTHER" id="PTHR31726:SF2">
    <property type="entry name" value="PROTEIN ICE2"/>
    <property type="match status" value="1"/>
</dbReference>
<dbReference type="Gene3D" id="3.40.50.1820">
    <property type="entry name" value="alpha/beta hydrolase"/>
    <property type="match status" value="1"/>
</dbReference>
<comment type="caution">
    <text evidence="3">The sequence shown here is derived from an EMBL/GenBank/DDBJ whole genome shotgun (WGS) entry which is preliminary data.</text>
</comment>
<feature type="signal peptide" evidence="2">
    <location>
        <begin position="1"/>
        <end position="20"/>
    </location>
</feature>
<dbReference type="GO" id="GO:0097038">
    <property type="term" value="C:perinuclear endoplasmic reticulum"/>
    <property type="evidence" value="ECO:0007669"/>
    <property type="project" value="TreeGrafter"/>
</dbReference>